<dbReference type="PANTHER" id="PTHR24074">
    <property type="entry name" value="CO-CHAPERONE PROTEIN DJLA"/>
    <property type="match status" value="1"/>
</dbReference>
<dbReference type="InterPro" id="IPR036869">
    <property type="entry name" value="J_dom_sf"/>
</dbReference>
<dbReference type="OrthoDB" id="5244113at2"/>
<keyword evidence="3" id="KW-1185">Reference proteome</keyword>
<dbReference type="EMBL" id="FWWZ01000001">
    <property type="protein sequence ID" value="SMC10085.1"/>
    <property type="molecule type" value="Genomic_DNA"/>
</dbReference>
<dbReference type="Gene3D" id="1.10.287.110">
    <property type="entry name" value="DnaJ domain"/>
    <property type="match status" value="1"/>
</dbReference>
<proteinExistence type="predicted"/>
<organism evidence="2 3">
    <name type="scientific">Nitratiruptor tergarcus DSM 16512</name>
    <dbReference type="NCBI Taxonomy" id="1069081"/>
    <lineage>
        <taxon>Bacteria</taxon>
        <taxon>Pseudomonadati</taxon>
        <taxon>Campylobacterota</taxon>
        <taxon>Epsilonproteobacteria</taxon>
        <taxon>Nautiliales</taxon>
        <taxon>Nitratiruptoraceae</taxon>
        <taxon>Nitratiruptor</taxon>
    </lineage>
</organism>
<dbReference type="Proteomes" id="UP000192602">
    <property type="component" value="Unassembled WGS sequence"/>
</dbReference>
<sequence>MRRDPVTLIHEALETLGLPPMVSYKEIKERYRELSKRYHPDRGDESEKMAQINHAYEILKNYIENYKFSFSQEEILKQFPFEEYVNKFRF</sequence>
<dbReference type="SUPFAM" id="SSF46565">
    <property type="entry name" value="Chaperone J-domain"/>
    <property type="match status" value="1"/>
</dbReference>
<accession>A0A1W1WV45</accession>
<name>A0A1W1WV45_9BACT</name>
<dbReference type="PROSITE" id="PS50076">
    <property type="entry name" value="DNAJ_2"/>
    <property type="match status" value="1"/>
</dbReference>
<gene>
    <name evidence="2" type="ORF">SAMN05660197_1923</name>
</gene>
<dbReference type="SMART" id="SM00271">
    <property type="entry name" value="DnaJ"/>
    <property type="match status" value="1"/>
</dbReference>
<evidence type="ECO:0000313" key="3">
    <source>
        <dbReference type="Proteomes" id="UP000192602"/>
    </source>
</evidence>
<evidence type="ECO:0000259" key="1">
    <source>
        <dbReference type="PROSITE" id="PS50076"/>
    </source>
</evidence>
<dbReference type="Pfam" id="PF00226">
    <property type="entry name" value="DnaJ"/>
    <property type="match status" value="1"/>
</dbReference>
<reference evidence="3" key="1">
    <citation type="submission" date="2017-04" db="EMBL/GenBank/DDBJ databases">
        <authorList>
            <person name="Varghese N."/>
            <person name="Submissions S."/>
        </authorList>
    </citation>
    <scope>NUCLEOTIDE SEQUENCE [LARGE SCALE GENOMIC DNA]</scope>
    <source>
        <strain evidence="3">DSM 16512</strain>
    </source>
</reference>
<dbReference type="InterPro" id="IPR001623">
    <property type="entry name" value="DnaJ_domain"/>
</dbReference>
<dbReference type="PRINTS" id="PR00625">
    <property type="entry name" value="JDOMAIN"/>
</dbReference>
<dbReference type="RefSeq" id="WP_084276462.1">
    <property type="nucleotide sequence ID" value="NZ_AP026671.1"/>
</dbReference>
<evidence type="ECO:0000313" key="2">
    <source>
        <dbReference type="EMBL" id="SMC10085.1"/>
    </source>
</evidence>
<dbReference type="AlphaFoldDB" id="A0A1W1WV45"/>
<feature type="domain" description="J" evidence="1">
    <location>
        <begin position="11"/>
        <end position="74"/>
    </location>
</feature>
<protein>
    <submittedName>
        <fullName evidence="2">DnaJ-class molecular chaperone with C-terminal Zn finger domain</fullName>
    </submittedName>
</protein>
<dbReference type="InterPro" id="IPR050817">
    <property type="entry name" value="DjlA_DnaK_co-chaperone"/>
</dbReference>
<dbReference type="CDD" id="cd06257">
    <property type="entry name" value="DnaJ"/>
    <property type="match status" value="1"/>
</dbReference>
<dbReference type="STRING" id="1069081.SAMN05660197_1923"/>